<dbReference type="PANTHER" id="PTHR47784">
    <property type="entry name" value="STEROL UPTAKE CONTROL PROTEIN 2"/>
    <property type="match status" value="1"/>
</dbReference>
<dbReference type="InterPro" id="IPR053157">
    <property type="entry name" value="Sterol_Uptake_Regulator"/>
</dbReference>
<dbReference type="EMBL" id="QUQM01000003">
    <property type="protein sequence ID" value="KAA8649095.1"/>
    <property type="molecule type" value="Genomic_DNA"/>
</dbReference>
<organism evidence="6 7">
    <name type="scientific">Aspergillus tanneri</name>
    <dbReference type="NCBI Taxonomy" id="1220188"/>
    <lineage>
        <taxon>Eukaryota</taxon>
        <taxon>Fungi</taxon>
        <taxon>Dikarya</taxon>
        <taxon>Ascomycota</taxon>
        <taxon>Pezizomycotina</taxon>
        <taxon>Eurotiomycetes</taxon>
        <taxon>Eurotiomycetidae</taxon>
        <taxon>Eurotiales</taxon>
        <taxon>Aspergillaceae</taxon>
        <taxon>Aspergillus</taxon>
        <taxon>Aspergillus subgen. Circumdati</taxon>
    </lineage>
</organism>
<dbReference type="AlphaFoldDB" id="A0A5M9MPW8"/>
<dbReference type="GO" id="GO:0001228">
    <property type="term" value="F:DNA-binding transcription activator activity, RNA polymerase II-specific"/>
    <property type="evidence" value="ECO:0007669"/>
    <property type="project" value="TreeGrafter"/>
</dbReference>
<dbReference type="GeneID" id="54327692"/>
<evidence type="ECO:0000259" key="5">
    <source>
        <dbReference type="PROSITE" id="PS50048"/>
    </source>
</evidence>
<dbReference type="InterPro" id="IPR001138">
    <property type="entry name" value="Zn2Cys6_DnaBD"/>
</dbReference>
<protein>
    <recommendedName>
        <fullName evidence="5">Zn(2)-C6 fungal-type domain-containing protein</fullName>
    </recommendedName>
</protein>
<dbReference type="PROSITE" id="PS50048">
    <property type="entry name" value="ZN2_CY6_FUNGAL_2"/>
    <property type="match status" value="1"/>
</dbReference>
<gene>
    <name evidence="6" type="ORF">ATNIH1004_004990</name>
</gene>
<dbReference type="PANTHER" id="PTHR47784:SF9">
    <property type="entry name" value="ZN(II)2CYS6 TRANSCRIPTION FACTOR (EUROFUNG)"/>
    <property type="match status" value="1"/>
</dbReference>
<evidence type="ECO:0000256" key="4">
    <source>
        <dbReference type="ARBA" id="ARBA00023242"/>
    </source>
</evidence>
<dbReference type="OrthoDB" id="416217at2759"/>
<dbReference type="Pfam" id="PF00172">
    <property type="entry name" value="Zn_clus"/>
    <property type="match status" value="1"/>
</dbReference>
<dbReference type="Proteomes" id="UP000324241">
    <property type="component" value="Unassembled WGS sequence"/>
</dbReference>
<name>A0A5M9MPW8_9EURO</name>
<evidence type="ECO:0000256" key="1">
    <source>
        <dbReference type="ARBA" id="ARBA00023015"/>
    </source>
</evidence>
<proteinExistence type="predicted"/>
<feature type="domain" description="Zn(2)-C6 fungal-type" evidence="5">
    <location>
        <begin position="57"/>
        <end position="87"/>
    </location>
</feature>
<dbReference type="PROSITE" id="PS00463">
    <property type="entry name" value="ZN2_CY6_FUNGAL_1"/>
    <property type="match status" value="1"/>
</dbReference>
<comment type="caution">
    <text evidence="6">The sequence shown here is derived from an EMBL/GenBank/DDBJ whole genome shotgun (WGS) entry which is preliminary data.</text>
</comment>
<dbReference type="CDD" id="cd00067">
    <property type="entry name" value="GAL4"/>
    <property type="match status" value="1"/>
</dbReference>
<dbReference type="GO" id="GO:0008270">
    <property type="term" value="F:zinc ion binding"/>
    <property type="evidence" value="ECO:0007669"/>
    <property type="project" value="InterPro"/>
</dbReference>
<keyword evidence="2" id="KW-0238">DNA-binding</keyword>
<keyword evidence="3" id="KW-0804">Transcription</keyword>
<dbReference type="VEuPathDB" id="FungiDB:EYZ11_004066"/>
<dbReference type="SUPFAM" id="SSF57701">
    <property type="entry name" value="Zn2/Cys6 DNA-binding domain"/>
    <property type="match status" value="1"/>
</dbReference>
<dbReference type="PRINTS" id="PR00755">
    <property type="entry name" value="AFLATOXINBRP"/>
</dbReference>
<dbReference type="SMART" id="SM00066">
    <property type="entry name" value="GAL4"/>
    <property type="match status" value="1"/>
</dbReference>
<accession>A0A5M9MPW8</accession>
<keyword evidence="4" id="KW-0539">Nucleus</keyword>
<evidence type="ECO:0000256" key="3">
    <source>
        <dbReference type="ARBA" id="ARBA00023163"/>
    </source>
</evidence>
<dbReference type="Gene3D" id="4.10.240.10">
    <property type="entry name" value="Zn(2)-C6 fungal-type DNA-binding domain"/>
    <property type="match status" value="1"/>
</dbReference>
<dbReference type="GO" id="GO:0003677">
    <property type="term" value="F:DNA binding"/>
    <property type="evidence" value="ECO:0007669"/>
    <property type="project" value="UniProtKB-KW"/>
</dbReference>
<evidence type="ECO:0000313" key="6">
    <source>
        <dbReference type="EMBL" id="KAA8649095.1"/>
    </source>
</evidence>
<sequence>MSAARQQVLVLHPSKTERMNSSRLDDDGALQTVFRLTDAKNPTVYHARRPHKKSRGGCITCKRRRVKCDERKPCCRRCEARGTTCSYVTASESLLSGSDKTEAFALEKPSKTGFSLSLVDMRSQLEGILSVGSGSKIQRSCQPFIMDAFQHFFTWSVETVGQPGIRDVMKRDMVEIAFTNSHLMYTLLGVGMLHLNRVKQPVEASPKCAEAYFWQQAIQLYQAALLPGVSRKNVDALISTCMFISLVSLCPDDFKPTDSWVFTNNPADMNWLYLQSGLRCILQQAEQYLNGCIWGTAFMGFHEIECQLFNYEGHCGPDGLDPLFADFCGIDEYTNETTSPYYTPLKSLTTLLELEKNLFNASMCTTYMGRLEFDFLALLQKRDPAALMIIAHWMGLMCLLTKWQPWVEGRIRAECIAICMFFERSTDPRVPPLLEFPAFACGYAQFE</sequence>
<reference evidence="6 7" key="1">
    <citation type="submission" date="2019-08" db="EMBL/GenBank/DDBJ databases">
        <title>The genome sequence of a newly discovered highly antifungal drug resistant Aspergillus species, Aspergillus tanneri NIH 1004.</title>
        <authorList>
            <person name="Mounaud S."/>
            <person name="Singh I."/>
            <person name="Joardar V."/>
            <person name="Pakala S."/>
            <person name="Pakala S."/>
            <person name="Venepally P."/>
            <person name="Chung J.K."/>
            <person name="Losada L."/>
            <person name="Nierman W.C."/>
        </authorList>
    </citation>
    <scope>NUCLEOTIDE SEQUENCE [LARGE SCALE GENOMIC DNA]</scope>
    <source>
        <strain evidence="6 7">NIH1004</strain>
    </source>
</reference>
<evidence type="ECO:0000313" key="7">
    <source>
        <dbReference type="Proteomes" id="UP000324241"/>
    </source>
</evidence>
<dbReference type="RefSeq" id="XP_033428456.1">
    <property type="nucleotide sequence ID" value="XM_033569650.1"/>
</dbReference>
<keyword evidence="1" id="KW-0805">Transcription regulation</keyword>
<evidence type="ECO:0000256" key="2">
    <source>
        <dbReference type="ARBA" id="ARBA00023125"/>
    </source>
</evidence>
<dbReference type="InterPro" id="IPR036864">
    <property type="entry name" value="Zn2-C6_fun-type_DNA-bd_sf"/>
</dbReference>